<comment type="caution">
    <text evidence="2">The sequence shown here is derived from an EMBL/GenBank/DDBJ whole genome shotgun (WGS) entry which is preliminary data.</text>
</comment>
<name>A0A845MFN3_9PROT</name>
<evidence type="ECO:0000256" key="1">
    <source>
        <dbReference type="SAM" id="SignalP"/>
    </source>
</evidence>
<keyword evidence="3" id="KW-1185">Reference proteome</keyword>
<gene>
    <name evidence="2" type="ORF">GQF03_08915</name>
</gene>
<proteinExistence type="predicted"/>
<dbReference type="OrthoDB" id="9807213at2"/>
<dbReference type="PROSITE" id="PS51257">
    <property type="entry name" value="PROKAR_LIPOPROTEIN"/>
    <property type="match status" value="1"/>
</dbReference>
<feature type="chain" id="PRO_5032934714" description="Pilus assembly protein CpaD" evidence="1">
    <location>
        <begin position="26"/>
        <end position="208"/>
    </location>
</feature>
<sequence length="208" mass="22578">MWRPARYIRTAALLLLASMLGGCLGGETPETLPGDLGRNHIESKSYLVSFHESGTGEAVTRDGRPLVDFLTDLTRDPPGYVSLQPVGDALPSDRLLDILSRSGLMGVSSVGLLAPAAGSDRLLDIEVTYYFYRLADCGVDLSYRKLDHMAMTSPGFGCAVERNRMLSLARPTDWYGGRRLAPPLAQMDAKAVTTLHDRAPVAFPPADR</sequence>
<organism evidence="2 3">
    <name type="scientific">Sneathiella chungangensis</name>
    <dbReference type="NCBI Taxonomy" id="1418234"/>
    <lineage>
        <taxon>Bacteria</taxon>
        <taxon>Pseudomonadati</taxon>
        <taxon>Pseudomonadota</taxon>
        <taxon>Alphaproteobacteria</taxon>
        <taxon>Sneathiellales</taxon>
        <taxon>Sneathiellaceae</taxon>
        <taxon>Sneathiella</taxon>
    </lineage>
</organism>
<dbReference type="Proteomes" id="UP000445696">
    <property type="component" value="Unassembled WGS sequence"/>
</dbReference>
<keyword evidence="1" id="KW-0732">Signal</keyword>
<evidence type="ECO:0000313" key="3">
    <source>
        <dbReference type="Proteomes" id="UP000445696"/>
    </source>
</evidence>
<accession>A0A845MFN3</accession>
<dbReference type="EMBL" id="WTVA01000003">
    <property type="protein sequence ID" value="MZR22452.1"/>
    <property type="molecule type" value="Genomic_DNA"/>
</dbReference>
<reference evidence="2 3" key="1">
    <citation type="journal article" date="2014" name="Int. J. Syst. Evol. Microbiol.">
        <title>Sneathiella chungangensis sp. nov., isolated from a marine sand, and emended description of the genus Sneathiella.</title>
        <authorList>
            <person name="Siamphan C."/>
            <person name="Kim H."/>
            <person name="Lee J.S."/>
            <person name="Kim W."/>
        </authorList>
    </citation>
    <scope>NUCLEOTIDE SEQUENCE [LARGE SCALE GENOMIC DNA]</scope>
    <source>
        <strain evidence="2 3">KCTC 32476</strain>
    </source>
</reference>
<protein>
    <recommendedName>
        <fullName evidence="4">Pilus assembly protein CpaD</fullName>
    </recommendedName>
</protein>
<evidence type="ECO:0000313" key="2">
    <source>
        <dbReference type="EMBL" id="MZR22452.1"/>
    </source>
</evidence>
<feature type="signal peptide" evidence="1">
    <location>
        <begin position="1"/>
        <end position="25"/>
    </location>
</feature>
<evidence type="ECO:0008006" key="4">
    <source>
        <dbReference type="Google" id="ProtNLM"/>
    </source>
</evidence>
<dbReference type="RefSeq" id="WP_161338890.1">
    <property type="nucleotide sequence ID" value="NZ_JBHSDG010000005.1"/>
</dbReference>
<dbReference type="AlphaFoldDB" id="A0A845MFN3"/>